<feature type="region of interest" description="Disordered" evidence="2">
    <location>
        <begin position="81"/>
        <end position="110"/>
    </location>
</feature>
<dbReference type="InterPro" id="IPR007763">
    <property type="entry name" value="NDUFA12"/>
</dbReference>
<reference evidence="3" key="2">
    <citation type="submission" date="2018-05" db="EMBL/GenBank/DDBJ databases">
        <title>OpunRS2 (Oryza punctata Reference Sequence Version 2).</title>
        <authorList>
            <person name="Zhang J."/>
            <person name="Kudrna D."/>
            <person name="Lee S."/>
            <person name="Talag J."/>
            <person name="Welchert J."/>
            <person name="Wing R.A."/>
        </authorList>
    </citation>
    <scope>NUCLEOTIDE SEQUENCE [LARGE SCALE GENOMIC DNA]</scope>
</reference>
<evidence type="ECO:0000256" key="2">
    <source>
        <dbReference type="SAM" id="MobiDB-lite"/>
    </source>
</evidence>
<keyword evidence="4" id="KW-1185">Reference proteome</keyword>
<evidence type="ECO:0000313" key="4">
    <source>
        <dbReference type="Proteomes" id="UP000026962"/>
    </source>
</evidence>
<evidence type="ECO:0000256" key="1">
    <source>
        <dbReference type="ARBA" id="ARBA00007355"/>
    </source>
</evidence>
<evidence type="ECO:0000313" key="3">
    <source>
        <dbReference type="EnsemblPlants" id="OPUNC09G03450.1"/>
    </source>
</evidence>
<comment type="similarity">
    <text evidence="1">Belongs to the complex I NDUFA12 subunit family.</text>
</comment>
<proteinExistence type="inferred from homology"/>
<protein>
    <submittedName>
        <fullName evidence="3">NADH dehydrogenase [ubiquinone] 1 alpha subcomplex subunit 12</fullName>
    </submittedName>
</protein>
<dbReference type="AlphaFoldDB" id="A0A0E0LZB9"/>
<dbReference type="STRING" id="4537.A0A0E0LZB9"/>
<accession>A0A0E0LZB9</accession>
<dbReference type="EnsemblPlants" id="OPUNC09G03450.1">
    <property type="protein sequence ID" value="OPUNC09G03450.1"/>
    <property type="gene ID" value="OPUNC09G03450"/>
</dbReference>
<sequence length="110" mass="13335">MAMIVRTIVKNILEKGLMNFIREGRKARIESVDARFVGSDRFGNKYYEKFKGTPYGTMRWVEYAKLEKLRFGRWRVEHVDNQSRAEEALKRRRRDWSSYQPWEPKDEQES</sequence>
<dbReference type="Pfam" id="PF05071">
    <property type="entry name" value="NDUFA12"/>
    <property type="match status" value="1"/>
</dbReference>
<dbReference type="HOGENOM" id="CLU_2175124_0_0_1"/>
<dbReference type="eggNOG" id="KOG3382">
    <property type="taxonomic scope" value="Eukaryota"/>
</dbReference>
<organism evidence="3">
    <name type="scientific">Oryza punctata</name>
    <name type="common">Red rice</name>
    <dbReference type="NCBI Taxonomy" id="4537"/>
    <lineage>
        <taxon>Eukaryota</taxon>
        <taxon>Viridiplantae</taxon>
        <taxon>Streptophyta</taxon>
        <taxon>Embryophyta</taxon>
        <taxon>Tracheophyta</taxon>
        <taxon>Spermatophyta</taxon>
        <taxon>Magnoliopsida</taxon>
        <taxon>Liliopsida</taxon>
        <taxon>Poales</taxon>
        <taxon>Poaceae</taxon>
        <taxon>BOP clade</taxon>
        <taxon>Oryzoideae</taxon>
        <taxon>Oryzeae</taxon>
        <taxon>Oryzinae</taxon>
        <taxon>Oryza</taxon>
    </lineage>
</organism>
<reference evidence="3" key="1">
    <citation type="submission" date="2015-04" db="UniProtKB">
        <authorList>
            <consortium name="EnsemblPlants"/>
        </authorList>
    </citation>
    <scope>IDENTIFICATION</scope>
</reference>
<dbReference type="OMA" id="EEYIYHS"/>
<name>A0A0E0LZB9_ORYPU</name>
<dbReference type="GO" id="GO:0045271">
    <property type="term" value="C:respiratory chain complex I"/>
    <property type="evidence" value="ECO:0007669"/>
    <property type="project" value="InterPro"/>
</dbReference>
<dbReference type="Proteomes" id="UP000026962">
    <property type="component" value="Chromosome 9"/>
</dbReference>
<dbReference type="Gramene" id="OPUNC09G03450.1">
    <property type="protein sequence ID" value="OPUNC09G03450.1"/>
    <property type="gene ID" value="OPUNC09G03450"/>
</dbReference>